<evidence type="ECO:0000313" key="4">
    <source>
        <dbReference type="EMBL" id="KIE10744.1"/>
    </source>
</evidence>
<dbReference type="STRING" id="1479485.DA73_0219845"/>
<dbReference type="RefSeq" id="WP_038081519.1">
    <property type="nucleotide sequence ID" value="NZ_JHEG04000001.1"/>
</dbReference>
<dbReference type="Gene3D" id="2.60.120.10">
    <property type="entry name" value="Jelly Rolls"/>
    <property type="match status" value="1"/>
</dbReference>
<comment type="caution">
    <text evidence="4">The sequence shown here is derived from an EMBL/GenBank/DDBJ whole genome shotgun (WGS) entry which is preliminary data.</text>
</comment>
<dbReference type="InterPro" id="IPR011051">
    <property type="entry name" value="RmlC_Cupin_sf"/>
</dbReference>
<dbReference type="AlphaFoldDB" id="A0A0C1QZ24"/>
<dbReference type="GO" id="GO:0046872">
    <property type="term" value="F:metal ion binding"/>
    <property type="evidence" value="ECO:0007669"/>
    <property type="project" value="UniProtKB-KW"/>
</dbReference>
<reference evidence="4" key="1">
    <citation type="journal article" date="2015" name="Genome Announc.">
        <title>Draft Genome Sequence of Tolypothrix boutellei Strain VB521301.</title>
        <authorList>
            <person name="Chandrababunaidu M.M."/>
            <person name="Singh D."/>
            <person name="Sen D."/>
            <person name="Bhan S."/>
            <person name="Das S."/>
            <person name="Gupta A."/>
            <person name="Adhikary S.P."/>
            <person name="Tripathy S."/>
        </authorList>
    </citation>
    <scope>NUCLEOTIDE SEQUENCE</scope>
    <source>
        <strain evidence="4">VB521301</strain>
    </source>
</reference>
<dbReference type="InterPro" id="IPR014710">
    <property type="entry name" value="RmlC-like_jellyroll"/>
</dbReference>
<dbReference type="PANTHER" id="PTHR35848">
    <property type="entry name" value="OXALATE-BINDING PROTEIN"/>
    <property type="match status" value="1"/>
</dbReference>
<dbReference type="OrthoDB" id="9797047at2"/>
<dbReference type="SUPFAM" id="SSF51182">
    <property type="entry name" value="RmlC-like cupins"/>
    <property type="match status" value="1"/>
</dbReference>
<proteinExistence type="predicted"/>
<keyword evidence="5" id="KW-1185">Reference proteome</keyword>
<evidence type="ECO:0000313" key="3">
    <source>
        <dbReference type="EMBL" id="KAF3886758.1"/>
    </source>
</evidence>
<reference evidence="3" key="2">
    <citation type="submission" date="2019-11" db="EMBL/GenBank/DDBJ databases">
        <title>Improved Assembly of Tolypothrix boutellei genome.</title>
        <authorList>
            <person name="Sarangi A.N."/>
            <person name="Mukherjee M."/>
            <person name="Ghosh S."/>
            <person name="Singh D."/>
            <person name="Das A."/>
            <person name="Kant S."/>
            <person name="Prusty A."/>
            <person name="Tripathy S."/>
        </authorList>
    </citation>
    <scope>NUCLEOTIDE SEQUENCE</scope>
    <source>
        <strain evidence="3">VB521301</strain>
    </source>
</reference>
<evidence type="ECO:0000313" key="5">
    <source>
        <dbReference type="Proteomes" id="UP000029738"/>
    </source>
</evidence>
<gene>
    <name evidence="4" type="ORF">DA73_0219845</name>
    <name evidence="3" type="ORF">DA73_0400015670</name>
</gene>
<evidence type="ECO:0000256" key="2">
    <source>
        <dbReference type="SAM" id="MobiDB-lite"/>
    </source>
</evidence>
<dbReference type="EMBL" id="JHEG04000001">
    <property type="protein sequence ID" value="KAF3886758.1"/>
    <property type="molecule type" value="Genomic_DNA"/>
</dbReference>
<keyword evidence="1" id="KW-0479">Metal-binding</keyword>
<organism evidence="4">
    <name type="scientific">Tolypothrix bouteillei VB521301</name>
    <dbReference type="NCBI Taxonomy" id="1479485"/>
    <lineage>
        <taxon>Bacteria</taxon>
        <taxon>Bacillati</taxon>
        <taxon>Cyanobacteriota</taxon>
        <taxon>Cyanophyceae</taxon>
        <taxon>Nostocales</taxon>
        <taxon>Tolypothrichaceae</taxon>
        <taxon>Tolypothrix</taxon>
    </lineage>
</organism>
<evidence type="ECO:0000256" key="1">
    <source>
        <dbReference type="ARBA" id="ARBA00022723"/>
    </source>
</evidence>
<dbReference type="Proteomes" id="UP000029738">
    <property type="component" value="Unassembled WGS sequence"/>
</dbReference>
<feature type="region of interest" description="Disordered" evidence="2">
    <location>
        <begin position="196"/>
        <end position="221"/>
    </location>
</feature>
<accession>A0A0C1QZ24</accession>
<protein>
    <submittedName>
        <fullName evidence="3 4">Cupin</fullName>
    </submittedName>
</protein>
<dbReference type="InterPro" id="IPR051610">
    <property type="entry name" value="GPI/OXD"/>
</dbReference>
<feature type="compositionally biased region" description="Polar residues" evidence="2">
    <location>
        <begin position="196"/>
        <end position="206"/>
    </location>
</feature>
<sequence length="378" mass="43892">MDPKFNEIFTSPWNEVFKVVSFPDRIYHAQYLNATRCSRYRYNVQEVRSYLDIIVLKGEVYLDGQFLCNFLRVEYKSSRLIEQSREKKRLVEDELIGWIKVIPENLENVAEARVKLHYCDWTDAYQVEIWETLEAPGNTNHDYRVLDQMGYNRPITRVREFSGALQDIKAIKQVELAFRESDRHLPMGYPISDNNAAWDNGYTSTHQEPRSPEPSAPENTVSDRNYLLDFQRGWFLQTQDIEPVRYRNIMMDRDDPASKNIIEMRWIVQRELGGSMVYFHEVTVPPGAEHGAHQHIGSEEVYYITEGEGIAYLRVGDDPATDKYPTVERDVMGLGKKDFKELPVKSGSVVFTKSGGMHGIRNASTQPLKFVAFLYHTV</sequence>
<name>A0A0C1QZ24_9CYAN</name>
<dbReference type="PANTHER" id="PTHR35848:SF6">
    <property type="entry name" value="CUPIN TYPE-2 DOMAIN-CONTAINING PROTEIN"/>
    <property type="match status" value="1"/>
</dbReference>
<dbReference type="EMBL" id="JHEG02000048">
    <property type="protein sequence ID" value="KIE10744.1"/>
    <property type="molecule type" value="Genomic_DNA"/>
</dbReference>